<dbReference type="RefSeq" id="XP_032802076.1">
    <property type="nucleotide sequence ID" value="XM_032946185.1"/>
</dbReference>
<reference evidence="4" key="1">
    <citation type="submission" date="2025-08" db="UniProtKB">
        <authorList>
            <consortium name="RefSeq"/>
        </authorList>
    </citation>
    <scope>IDENTIFICATION</scope>
    <source>
        <tissue evidence="4">Sperm</tissue>
    </source>
</reference>
<dbReference type="CTD" id="57002"/>
<accession>A0AAJ7SMF0</accession>
<organism evidence="3 4">
    <name type="scientific">Petromyzon marinus</name>
    <name type="common">Sea lamprey</name>
    <dbReference type="NCBI Taxonomy" id="7757"/>
    <lineage>
        <taxon>Eukaryota</taxon>
        <taxon>Metazoa</taxon>
        <taxon>Chordata</taxon>
        <taxon>Craniata</taxon>
        <taxon>Vertebrata</taxon>
        <taxon>Cyclostomata</taxon>
        <taxon>Hyperoartia</taxon>
        <taxon>Petromyzontiformes</taxon>
        <taxon>Petromyzontidae</taxon>
        <taxon>Petromyzon</taxon>
    </lineage>
</organism>
<dbReference type="InterPro" id="IPR038881">
    <property type="entry name" value="Yae1-like"/>
</dbReference>
<keyword evidence="3" id="KW-1185">Reference proteome</keyword>
<evidence type="ECO:0000256" key="2">
    <source>
        <dbReference type="SAM" id="MobiDB-lite"/>
    </source>
</evidence>
<dbReference type="PANTHER" id="PTHR18829">
    <property type="entry name" value="PROTEIN YAE1 HOMOLOG"/>
    <property type="match status" value="1"/>
</dbReference>
<dbReference type="Proteomes" id="UP001318040">
    <property type="component" value="Chromosome 4"/>
</dbReference>
<dbReference type="KEGG" id="pmrn:116938698"/>
<sequence length="296" mass="32637">MNEPRFVTAPQSRTPRQRHHTQATQTTLLPRPSAIPANPSGSRCCFCPPPSQRPPSMAWTRQSGTPEAEEDPVFDEEGDERDLRLLEWRGLMAKREKEGYVAGLEEGKEATLQNGFNLGFGRAVERAFHTWQLSGALRALESWNDQNAGASDTRRELKELQAAFSELGQAMMACVGAECDGTMDTDDLGEALESMDIQSTARDVDCPPVVGSGFANPPWTQGMDAYSEENKNECDPVDLCKSELASVHNCTPNGSVGWNELQIRFQQLRERCEALLGQAGLTRDNIALILCEHIGN</sequence>
<dbReference type="GO" id="GO:0005737">
    <property type="term" value="C:cytoplasm"/>
    <property type="evidence" value="ECO:0007669"/>
    <property type="project" value="UniProtKB-SubCell"/>
</dbReference>
<proteinExistence type="predicted"/>
<dbReference type="GO" id="GO:0005634">
    <property type="term" value="C:nucleus"/>
    <property type="evidence" value="ECO:0007669"/>
    <property type="project" value="UniProtKB-SubCell"/>
</dbReference>
<feature type="region of interest" description="Disordered" evidence="2">
    <location>
        <begin position="1"/>
        <end position="78"/>
    </location>
</feature>
<keyword evidence="1" id="KW-0175">Coiled coil</keyword>
<gene>
    <name evidence="4" type="primary">YAE1</name>
</gene>
<protein>
    <submittedName>
        <fullName evidence="4">Protein YAE1 homolog</fullName>
    </submittedName>
</protein>
<feature type="compositionally biased region" description="Acidic residues" evidence="2">
    <location>
        <begin position="67"/>
        <end position="78"/>
    </location>
</feature>
<evidence type="ECO:0000313" key="4">
    <source>
        <dbReference type="RefSeq" id="XP_032802076.1"/>
    </source>
</evidence>
<evidence type="ECO:0000256" key="1">
    <source>
        <dbReference type="SAM" id="Coils"/>
    </source>
</evidence>
<evidence type="ECO:0000313" key="3">
    <source>
        <dbReference type="Proteomes" id="UP001318040"/>
    </source>
</evidence>
<dbReference type="PANTHER" id="PTHR18829:SF0">
    <property type="entry name" value="PROTEIN YAE1 HOMOLOG"/>
    <property type="match status" value="1"/>
</dbReference>
<name>A0AAJ7SMF0_PETMA</name>
<dbReference type="AlphaFoldDB" id="A0AAJ7SMF0"/>
<feature type="coiled-coil region" evidence="1">
    <location>
        <begin position="140"/>
        <end position="170"/>
    </location>
</feature>